<feature type="region of interest" description="Disordered" evidence="9">
    <location>
        <begin position="1643"/>
        <end position="1737"/>
    </location>
</feature>
<dbReference type="SMART" id="SM00464">
    <property type="entry name" value="LON"/>
    <property type="match status" value="1"/>
</dbReference>
<feature type="compositionally biased region" description="Basic and acidic residues" evidence="9">
    <location>
        <begin position="991"/>
        <end position="1002"/>
    </location>
</feature>
<dbReference type="CDD" id="cd16514">
    <property type="entry name" value="RING-HC_LONFs_rpt2"/>
    <property type="match status" value="1"/>
</dbReference>
<feature type="region of interest" description="Disordered" evidence="9">
    <location>
        <begin position="43"/>
        <end position="1181"/>
    </location>
</feature>
<feature type="compositionally biased region" description="Pro residues" evidence="9">
    <location>
        <begin position="579"/>
        <end position="593"/>
    </location>
</feature>
<gene>
    <name evidence="13" type="ORF">Rt10032_c10g4164</name>
</gene>
<evidence type="ECO:0000256" key="8">
    <source>
        <dbReference type="PROSITE-ProRule" id="PRU00192"/>
    </source>
</evidence>
<evidence type="ECO:0000313" key="13">
    <source>
        <dbReference type="EMBL" id="GEM10147.1"/>
    </source>
</evidence>
<dbReference type="SMART" id="SM00326">
    <property type="entry name" value="SH3"/>
    <property type="match status" value="1"/>
</dbReference>
<evidence type="ECO:0000256" key="9">
    <source>
        <dbReference type="SAM" id="MobiDB-lite"/>
    </source>
</evidence>
<dbReference type="EMBL" id="BJWK01000010">
    <property type="protein sequence ID" value="GEM10147.1"/>
    <property type="molecule type" value="Genomic_DNA"/>
</dbReference>
<dbReference type="Pfam" id="PF13923">
    <property type="entry name" value="zf-C3HC4_2"/>
    <property type="match status" value="1"/>
</dbReference>
<feature type="compositionally biased region" description="Polar residues" evidence="9">
    <location>
        <begin position="246"/>
        <end position="255"/>
    </location>
</feature>
<sequence>MPPTYPYRATALMKYKSAPGGPAFSFGTGDELRVLAAADDEGDWLEGENGKGDKGVFPSSFVRRLDEEEGERGDSASSEAAGTALGDEAGQEARETVEATPRDHPDVVEASESTPADEPALAAQSSPPPASSKEDAPPTETITSPTLADVTPSSSTTRTDAPAKSASPPPAKKPNALASRIAAFNAAAQQQTPPPVAPKPKPRQWARPAAPAASPPPPAAAPSSDAPPALAPAAAPSNSTPPAPSTDETQTQAQRDFSAEDAQESISRGGGSLRDRIKALQGGLKMEQPPAPGRGPPKPRRKPSAEPEAGNGEAKDAEEGKKQDEAEILQDAVVKDERPREDETTAQSPGAEVPGFDPAESDSPFVPGSVAGDDEQDAGPKDEVKPVSSDAVKQESAAASIAAPATIDATEQDPTVSSVAAPVLPEEVEPVQDESAAPADEDDEDSRRANLAARMANLGGQRMGLPMPALPKRAAGPRARKAKAAGVSPAAIEVEEKALGEKDKAAEESATTDLPVAPAGTDDAEASVVEPPQDGQKEQKGDVLSSMGGASALLAQDDNEEDSSARGPVDDGDFDSSAPPAPPRRFIPPPAGKPEPAVVDDESSDFTPPPPPSSRPHLPPSLTREDDESTDDLPESGAAPRSPHPPARPLDPPAFSSGAETIETESRPTARESEHDSAGDAPRLLPPIPRGRPPVPPAFQRQVTEQPAAPEQDEEQEEEASKDEEGPQHPPIPTHPAPLGEERVTTAAEDAVIAQMPEIVTPPEEAADESTAAPSLNAPTTETIAQGRIEDGHEPADMGQPAWGKVEGTETPAVELSPPALAPKMVAKEDTKEVPIDQTEVAAEEDDEEEEEEDPEIARRRALAARMAKLGGRGPLMGGPMLGFGGLPPKKPAKKKPTSELAEQGDLNAAGGPKPDEPPHRDEEEAAPAPPPRRPGGIPAGGFALPGIAPLRLPRQTEPEQQPAVTEEESEPLPTSSKTLAEKSAAATDEAFDKTDEERATMQEEGVAQQNTDVQEAQDVEEDEVPPPLPPSRPSTLPPRRSVPNPAEREQQEDAAAGEEPEQADFLGHSRQVEEPEAYAEEPHAQEDEDELPPPPPPPRPAGGHQSSLPLSPPMPPTRATPSSPPTHPASSPILFQQEDAELARTTTQSSRKSSIHPPRSPLPFEPMRADSTSSSQAQHPTFAKPNLDALLQWSASLGAQVFAAAHTKMSDKQARGLSDVDLVNFCFSRATEPLPPTGGKYGVKIYEATVEQGKKAPVVSEHDEPRAGDVVTIAAKFKHNLSSKTVGSVEAPHVAIVAGWDAKKGKLKVVEVEGKNGTVDEGSYRIDEMRAGHLVVYRVPPKDFLSPGAARFTRGTSSDRQVLRHHVCHRAFCFQDEAHDAVRVVDRPRRPRRTRSSRSDDSEGPERDSRKLLAASGLGEDPTSAHHIHNRPSKAFRPSATPPMAELTDGRSLYAVVPDLAHLLLCPSCHRLYDDPATLACGHSRCLVCSGASDTLATPPIETASMTTTAFAVTPPAVAPHTTGVASPLPSSPVVAHLDNNQLYRTLSATSTTSTPSVASTAATHIPVDLPNLTCPDSSCDYNFSHLIVPHLPLHVDYTLRKVSDMLQNAVPGLAEWATSLAPKDDPHLAPLFSDVRLASEAPTDVEEDGERAMIEGDAVQPGAVSRTSSGSSGGGDDETIEGHDDSKRAHKSRKSWQTSKKTRTASFGDVSMASPAVSPSRASTPTPRIAQRNDTHLNIPALPPYLLTDLHNECECQVCFQLFHEPVTSPCGHSFCRQCLARSYDHSDKCPLCRSDLPPLAYFRWQRPNIALTKIIETALPQQAAERAAAVKEEELALLASVPVFVCTTAWPGIKCFLHIFEPRYRLMIRRVLETPERSFGMVLPLRSAGPDAVNEYGTMLRVTSCQMVEDGRLILETIGTYRFRLLERSMVDGYNVGKVERVDDVSPEQEAELERVALARNDTLQDELAEPDPVGLDGVPLSRPPMTGNVELSTDQLMQICLDFLTTLRASSAPWIIERLNRTVGEVPNNPHDFSWFAAEVFPVEDHVKVTLLQITSVRERLRLIVFWIEQFRSSWWYSRGCNIA</sequence>
<comment type="caution">
    <text evidence="13">The sequence shown here is derived from an EMBL/GenBank/DDBJ whole genome shotgun (WGS) entry which is preliminary data.</text>
</comment>
<dbReference type="PANTHER" id="PTHR23327:SF42">
    <property type="entry name" value="LON PEPTIDASE N-TERMINAL DOMAIN AND RING FINGER PROTEIN C14F5.10C"/>
    <property type="match status" value="1"/>
</dbReference>
<feature type="compositionally biased region" description="Acidic residues" evidence="9">
    <location>
        <begin position="1053"/>
        <end position="1063"/>
    </location>
</feature>
<feature type="compositionally biased region" description="Low complexity" evidence="9">
    <location>
        <begin position="173"/>
        <end position="191"/>
    </location>
</feature>
<dbReference type="Pfam" id="PF25459">
    <property type="entry name" value="AIM3_BBC1_C"/>
    <property type="match status" value="1"/>
</dbReference>
<feature type="compositionally biased region" description="Basic and acidic residues" evidence="9">
    <location>
        <begin position="333"/>
        <end position="343"/>
    </location>
</feature>
<evidence type="ECO:0000256" key="2">
    <source>
        <dbReference type="ARBA" id="ARBA00022443"/>
    </source>
</evidence>
<dbReference type="InterPro" id="IPR001841">
    <property type="entry name" value="Znf_RING"/>
</dbReference>
<dbReference type="SUPFAM" id="SSF50044">
    <property type="entry name" value="SH3-domain"/>
    <property type="match status" value="1"/>
</dbReference>
<dbReference type="Gene3D" id="3.30.40.10">
    <property type="entry name" value="Zinc/RING finger domain, C3HC4 (zinc finger)"/>
    <property type="match status" value="2"/>
</dbReference>
<dbReference type="InterPro" id="IPR015947">
    <property type="entry name" value="PUA-like_sf"/>
</dbReference>
<feature type="compositionally biased region" description="Acidic residues" evidence="9">
    <location>
        <begin position="625"/>
        <end position="634"/>
    </location>
</feature>
<feature type="compositionally biased region" description="Acidic residues" evidence="9">
    <location>
        <begin position="1016"/>
        <end position="1025"/>
    </location>
</feature>
<feature type="compositionally biased region" description="Basic and acidic residues" evidence="9">
    <location>
        <begin position="494"/>
        <end position="507"/>
    </location>
</feature>
<dbReference type="GO" id="GO:0008270">
    <property type="term" value="F:zinc ion binding"/>
    <property type="evidence" value="ECO:0007669"/>
    <property type="project" value="UniProtKB-KW"/>
</dbReference>
<feature type="compositionally biased region" description="Pro residues" evidence="9">
    <location>
        <begin position="642"/>
        <end position="652"/>
    </location>
</feature>
<feature type="domain" description="SH3" evidence="10">
    <location>
        <begin position="4"/>
        <end position="67"/>
    </location>
</feature>
<dbReference type="Gene3D" id="1.20.58.1480">
    <property type="match status" value="1"/>
</dbReference>
<feature type="compositionally biased region" description="Basic and acidic residues" evidence="9">
    <location>
        <begin position="826"/>
        <end position="835"/>
    </location>
</feature>
<dbReference type="SUPFAM" id="SSF57850">
    <property type="entry name" value="RING/U-box"/>
    <property type="match status" value="2"/>
</dbReference>
<dbReference type="InterPro" id="IPR013083">
    <property type="entry name" value="Znf_RING/FYVE/PHD"/>
</dbReference>
<feature type="compositionally biased region" description="Pro residues" evidence="9">
    <location>
        <begin position="1111"/>
        <end position="1128"/>
    </location>
</feature>
<keyword evidence="6" id="KW-0832">Ubl conjugation</keyword>
<keyword evidence="2 8" id="KW-0728">SH3 domain</keyword>
<keyword evidence="3" id="KW-0479">Metal-binding</keyword>
<protein>
    <submittedName>
        <fullName evidence="13">SH3 domain protein</fullName>
    </submittedName>
</protein>
<evidence type="ECO:0000256" key="6">
    <source>
        <dbReference type="ARBA" id="ARBA00022843"/>
    </source>
</evidence>
<dbReference type="GO" id="GO:0061630">
    <property type="term" value="F:ubiquitin protein ligase activity"/>
    <property type="evidence" value="ECO:0007669"/>
    <property type="project" value="TreeGrafter"/>
</dbReference>
<dbReference type="InterPro" id="IPR001452">
    <property type="entry name" value="SH3_domain"/>
</dbReference>
<feature type="compositionally biased region" description="Low complexity" evidence="9">
    <location>
        <begin position="396"/>
        <end position="409"/>
    </location>
</feature>
<feature type="compositionally biased region" description="Basic and acidic residues" evidence="9">
    <location>
        <begin position="664"/>
        <end position="678"/>
    </location>
</feature>
<comment type="similarity">
    <text evidence="1">Belongs to the SH3RF family.</text>
</comment>
<dbReference type="PROSITE" id="PS00518">
    <property type="entry name" value="ZF_RING_1"/>
    <property type="match status" value="1"/>
</dbReference>
<dbReference type="PROSITE" id="PS50002">
    <property type="entry name" value="SH3"/>
    <property type="match status" value="1"/>
</dbReference>
<evidence type="ECO:0000256" key="5">
    <source>
        <dbReference type="ARBA" id="ARBA00022833"/>
    </source>
</evidence>
<evidence type="ECO:0000259" key="11">
    <source>
        <dbReference type="PROSITE" id="PS50089"/>
    </source>
</evidence>
<accession>A0A511KIF9</accession>
<dbReference type="InterPro" id="IPR003111">
    <property type="entry name" value="Lon_prtase_N"/>
</dbReference>
<feature type="compositionally biased region" description="Low complexity" evidence="9">
    <location>
        <begin position="203"/>
        <end position="212"/>
    </location>
</feature>
<dbReference type="InterPro" id="IPR017907">
    <property type="entry name" value="Znf_RING_CS"/>
</dbReference>
<feature type="compositionally biased region" description="Polar residues" evidence="9">
    <location>
        <begin position="1171"/>
        <end position="1180"/>
    </location>
</feature>
<feature type="compositionally biased region" description="Polar residues" evidence="9">
    <location>
        <begin position="140"/>
        <end position="159"/>
    </location>
</feature>
<feature type="compositionally biased region" description="Pro residues" evidence="9">
    <location>
        <begin position="684"/>
        <end position="697"/>
    </location>
</feature>
<dbReference type="Gene3D" id="2.30.30.40">
    <property type="entry name" value="SH3 Domains"/>
    <property type="match status" value="1"/>
</dbReference>
<feature type="compositionally biased region" description="Basic and acidic residues" evidence="9">
    <location>
        <begin position="914"/>
        <end position="923"/>
    </location>
</feature>
<keyword evidence="5" id="KW-0862">Zinc</keyword>
<feature type="region of interest" description="Disordered" evidence="9">
    <location>
        <begin position="1386"/>
        <end position="1445"/>
    </location>
</feature>
<feature type="compositionally biased region" description="Acidic residues" evidence="9">
    <location>
        <begin position="711"/>
        <end position="722"/>
    </location>
</feature>
<keyword evidence="4 7" id="KW-0863">Zinc-finger</keyword>
<feature type="compositionally biased region" description="Pro residues" evidence="9">
    <location>
        <begin position="607"/>
        <end position="619"/>
    </location>
</feature>
<dbReference type="PROSITE" id="PS51787">
    <property type="entry name" value="LON_N"/>
    <property type="match status" value="1"/>
</dbReference>
<dbReference type="Proteomes" id="UP000321518">
    <property type="component" value="Unassembled WGS sequence"/>
</dbReference>
<dbReference type="Pfam" id="PF02190">
    <property type="entry name" value="LON_substr_bdg"/>
    <property type="match status" value="1"/>
</dbReference>
<feature type="compositionally biased region" description="Basic and acidic residues" evidence="9">
    <location>
        <begin position="91"/>
        <end position="107"/>
    </location>
</feature>
<dbReference type="SMART" id="SM00184">
    <property type="entry name" value="RING"/>
    <property type="match status" value="2"/>
</dbReference>
<dbReference type="PANTHER" id="PTHR23327">
    <property type="entry name" value="RING FINGER PROTEIN 127"/>
    <property type="match status" value="1"/>
</dbReference>
<evidence type="ECO:0000259" key="10">
    <source>
        <dbReference type="PROSITE" id="PS50002"/>
    </source>
</evidence>
<feature type="compositionally biased region" description="Polar residues" evidence="9">
    <location>
        <begin position="772"/>
        <end position="784"/>
    </location>
</feature>
<name>A0A511KIF9_RHOTO</name>
<dbReference type="SUPFAM" id="SSF88697">
    <property type="entry name" value="PUA domain-like"/>
    <property type="match status" value="1"/>
</dbReference>
<evidence type="ECO:0000313" key="14">
    <source>
        <dbReference type="Proteomes" id="UP000321518"/>
    </source>
</evidence>
<dbReference type="InterPro" id="IPR036028">
    <property type="entry name" value="SH3-like_dom_sf"/>
</dbReference>
<evidence type="ECO:0000256" key="7">
    <source>
        <dbReference type="PROSITE-ProRule" id="PRU00175"/>
    </source>
</evidence>
<evidence type="ECO:0000256" key="3">
    <source>
        <dbReference type="ARBA" id="ARBA00022723"/>
    </source>
</evidence>
<dbReference type="InterPro" id="IPR046336">
    <property type="entry name" value="Lon_prtase_N_sf"/>
</dbReference>
<feature type="compositionally biased region" description="Gly residues" evidence="9">
    <location>
        <begin position="871"/>
        <end position="886"/>
    </location>
</feature>
<dbReference type="InterPro" id="IPR057402">
    <property type="entry name" value="AIM3_BBC1_C"/>
</dbReference>
<feature type="compositionally biased region" description="Low complexity" evidence="9">
    <location>
        <begin position="449"/>
        <end position="458"/>
    </location>
</feature>
<feature type="compositionally biased region" description="Basic and acidic residues" evidence="9">
    <location>
        <begin position="313"/>
        <end position="325"/>
    </location>
</feature>
<feature type="compositionally biased region" description="Pro residues" evidence="9">
    <location>
        <begin position="1026"/>
        <end position="1037"/>
    </location>
</feature>
<proteinExistence type="inferred from homology"/>
<organism evidence="13 14">
    <name type="scientific">Rhodotorula toruloides</name>
    <name type="common">Yeast</name>
    <name type="synonym">Rhodosporidium toruloides</name>
    <dbReference type="NCBI Taxonomy" id="5286"/>
    <lineage>
        <taxon>Eukaryota</taxon>
        <taxon>Fungi</taxon>
        <taxon>Dikarya</taxon>
        <taxon>Basidiomycota</taxon>
        <taxon>Pucciniomycotina</taxon>
        <taxon>Microbotryomycetes</taxon>
        <taxon>Sporidiobolales</taxon>
        <taxon>Sporidiobolaceae</taxon>
        <taxon>Rhodotorula</taxon>
    </lineage>
</organism>
<dbReference type="Gene3D" id="2.30.130.40">
    <property type="entry name" value="LON domain-like"/>
    <property type="match status" value="1"/>
</dbReference>
<feature type="compositionally biased region" description="Acidic residues" evidence="9">
    <location>
        <begin position="842"/>
        <end position="855"/>
    </location>
</feature>
<evidence type="ECO:0000256" key="1">
    <source>
        <dbReference type="ARBA" id="ARBA00008649"/>
    </source>
</evidence>
<feature type="compositionally biased region" description="Low complexity" evidence="9">
    <location>
        <begin position="221"/>
        <end position="238"/>
    </location>
</feature>
<evidence type="ECO:0000259" key="12">
    <source>
        <dbReference type="PROSITE" id="PS51787"/>
    </source>
</evidence>
<evidence type="ECO:0000256" key="4">
    <source>
        <dbReference type="ARBA" id="ARBA00022771"/>
    </source>
</evidence>
<dbReference type="OrthoDB" id="264917at2759"/>
<reference evidence="13 14" key="1">
    <citation type="submission" date="2019-07" db="EMBL/GenBank/DDBJ databases">
        <title>Rhodotorula toruloides NBRC10032 genome sequencing.</title>
        <authorList>
            <person name="Shida Y."/>
            <person name="Takaku H."/>
            <person name="Ogasawara W."/>
            <person name="Mori K."/>
        </authorList>
    </citation>
    <scope>NUCLEOTIDE SEQUENCE [LARGE SCALE GENOMIC DNA]</scope>
    <source>
        <strain evidence="13 14">NBRC10032</strain>
    </source>
</reference>
<dbReference type="PROSITE" id="PS50089">
    <property type="entry name" value="ZF_RING_2"/>
    <property type="match status" value="1"/>
</dbReference>
<feature type="domain" description="RING-type" evidence="11">
    <location>
        <begin position="1758"/>
        <end position="1796"/>
    </location>
</feature>
<feature type="domain" description="Lon N-terminal" evidence="12">
    <location>
        <begin position="1835"/>
        <end position="2076"/>
    </location>
</feature>
<feature type="compositionally biased region" description="Basic and acidic residues" evidence="9">
    <location>
        <begin position="1398"/>
        <end position="1412"/>
    </location>
</feature>